<dbReference type="InterPro" id="IPR045497">
    <property type="entry name" value="DUF6438"/>
</dbReference>
<gene>
    <name evidence="3" type="ORF">FQP89_06985</name>
</gene>
<comment type="caution">
    <text evidence="3">The sequence shown here is derived from an EMBL/GenBank/DDBJ whole genome shotgun (WGS) entry which is preliminary data.</text>
</comment>
<name>A0A558JB30_9GAMM</name>
<organism evidence="3 4">
    <name type="scientific">Vreelandella titanicae</name>
    <dbReference type="NCBI Taxonomy" id="664683"/>
    <lineage>
        <taxon>Bacteria</taxon>
        <taxon>Pseudomonadati</taxon>
        <taxon>Pseudomonadota</taxon>
        <taxon>Gammaproteobacteria</taxon>
        <taxon>Oceanospirillales</taxon>
        <taxon>Halomonadaceae</taxon>
        <taxon>Vreelandella</taxon>
    </lineage>
</organism>
<proteinExistence type="predicted"/>
<evidence type="ECO:0000313" key="3">
    <source>
        <dbReference type="EMBL" id="TVU90833.1"/>
    </source>
</evidence>
<dbReference type="Pfam" id="PF20033">
    <property type="entry name" value="DUF6438"/>
    <property type="match status" value="1"/>
</dbReference>
<dbReference type="PROSITE" id="PS51257">
    <property type="entry name" value="PROKAR_LIPOPROTEIN"/>
    <property type="match status" value="1"/>
</dbReference>
<dbReference type="Proteomes" id="UP000317288">
    <property type="component" value="Unassembled WGS sequence"/>
</dbReference>
<feature type="signal peptide" evidence="1">
    <location>
        <begin position="1"/>
        <end position="23"/>
    </location>
</feature>
<feature type="chain" id="PRO_5021712041" description="DUF6438 domain-containing protein" evidence="1">
    <location>
        <begin position="24"/>
        <end position="162"/>
    </location>
</feature>
<dbReference type="RefSeq" id="WP_144810415.1">
    <property type="nucleotide sequence ID" value="NZ_VNFE01000002.1"/>
</dbReference>
<feature type="domain" description="DUF6438" evidence="2">
    <location>
        <begin position="34"/>
        <end position="136"/>
    </location>
</feature>
<dbReference type="EMBL" id="VNFE01000002">
    <property type="protein sequence ID" value="TVU90833.1"/>
    <property type="molecule type" value="Genomic_DNA"/>
</dbReference>
<evidence type="ECO:0000313" key="4">
    <source>
        <dbReference type="Proteomes" id="UP000317288"/>
    </source>
</evidence>
<evidence type="ECO:0000256" key="1">
    <source>
        <dbReference type="SAM" id="SignalP"/>
    </source>
</evidence>
<sequence length="162" mass="17759">MRFSLTCLTVSTLALLTAGCAQHSATTSENSLAEIRYEVGPCYGTCPVYSVAVEADGTTRYTGERHTAVEGERTQAGNETIFRSLQERLAAMQPDMGTTQQTLDCEPRATDLPNYTVTWVNQDGAQAVLEHDTGCHSENGRERTKILKSLNAELGIENWVQQ</sequence>
<accession>A0A558JB30</accession>
<dbReference type="AlphaFoldDB" id="A0A558JB30"/>
<protein>
    <recommendedName>
        <fullName evidence="2">DUF6438 domain-containing protein</fullName>
    </recommendedName>
</protein>
<reference evidence="3 4" key="1">
    <citation type="submission" date="2019-07" db="EMBL/GenBank/DDBJ databases">
        <title>Diversity of Bacteria from Kongsfjorden, Arctic.</title>
        <authorList>
            <person name="Yu Y."/>
        </authorList>
    </citation>
    <scope>NUCLEOTIDE SEQUENCE [LARGE SCALE GENOMIC DNA]</scope>
    <source>
        <strain evidence="3 4">SM1922</strain>
    </source>
</reference>
<evidence type="ECO:0000259" key="2">
    <source>
        <dbReference type="Pfam" id="PF20033"/>
    </source>
</evidence>
<keyword evidence="1" id="KW-0732">Signal</keyword>